<comment type="caution">
    <text evidence="8">The sequence shown here is derived from an EMBL/GenBank/DDBJ whole genome shotgun (WGS) entry which is preliminary data.</text>
</comment>
<evidence type="ECO:0000256" key="2">
    <source>
        <dbReference type="ARBA" id="ARBA00022475"/>
    </source>
</evidence>
<dbReference type="Gene3D" id="3.40.50.300">
    <property type="entry name" value="P-loop containing nucleotide triphosphate hydrolases"/>
    <property type="match status" value="1"/>
</dbReference>
<evidence type="ECO:0000256" key="4">
    <source>
        <dbReference type="ARBA" id="ARBA00022989"/>
    </source>
</evidence>
<comment type="subcellular location">
    <subcellularLocation>
        <location evidence="1">Cell membrane</location>
        <topology evidence="1">Multi-pass membrane protein</topology>
    </subcellularLocation>
</comment>
<dbReference type="Pfam" id="PF12696">
    <property type="entry name" value="TraG-D_C"/>
    <property type="match status" value="1"/>
</dbReference>
<keyword evidence="9" id="KW-1185">Reference proteome</keyword>
<reference evidence="8" key="1">
    <citation type="submission" date="2021-04" db="EMBL/GenBank/DDBJ databases">
        <title>Genome based classification of Actinospica acidithermotolerans sp. nov., an actinobacterium isolated from an Indonesian hot spring.</title>
        <authorList>
            <person name="Kusuma A.B."/>
            <person name="Putra K.E."/>
            <person name="Nafisah S."/>
            <person name="Loh J."/>
            <person name="Nouioui I."/>
            <person name="Goodfellow M."/>
        </authorList>
    </citation>
    <scope>NUCLEOTIDE SEQUENCE</scope>
    <source>
        <strain evidence="8">MGRD01-02</strain>
    </source>
</reference>
<feature type="transmembrane region" description="Helical" evidence="6">
    <location>
        <begin position="90"/>
        <end position="110"/>
    </location>
</feature>
<organism evidence="8 9">
    <name type="scientific">Actinospica acidithermotolerans</name>
    <dbReference type="NCBI Taxonomy" id="2828514"/>
    <lineage>
        <taxon>Bacteria</taxon>
        <taxon>Bacillati</taxon>
        <taxon>Actinomycetota</taxon>
        <taxon>Actinomycetes</taxon>
        <taxon>Catenulisporales</taxon>
        <taxon>Actinospicaceae</taxon>
        <taxon>Actinospica</taxon>
    </lineage>
</organism>
<dbReference type="PANTHER" id="PTHR37937:SF1">
    <property type="entry name" value="CONJUGATIVE TRANSFER: DNA TRANSPORT"/>
    <property type="match status" value="1"/>
</dbReference>
<sequence length="612" mass="65488">MASRSDGPSLARHLVHDGKDMVLAVGLGLLTVAGIGAWFWGEAAGLLAYGTLPQVSISQSTAIALRVARHLSDPRAAWPGTVAPSLPGPVMFYTAGLLLLLVIAGVAFTASRVWLRFKRRDDGFATRKDLAAHLAERAVLARGTVVRPSLSKGAFNLRDVGVPLGPSVPDGVRLAVSAELSVAVYAPPRQGKSSQIVIPWVHRWPGAAFVTSIRLDVLLTTATLRADRGPVAVMAPTGMTSWPSMVHWSPTDGCSNLDKARQRAEVMVTVGRSEKQDSSNAAYFGANATNLLTLWLHAAALANRSMRDVLAWSLNDRDDTPVKLLRDREGAAPGTAQLLDGLYRTPPETKSGLWTTVQTALAPLLSPTAQVTFCPDDGAGFDMESFLRERGTIYLLVAEKQATALAPLIAAFADELIETAKRLADTMPGGRLDPPLGLFLDEIANVVPLPSLPALMSFAGGSGIFVVPIFQSRAQAEARWGNEQAAMLWGAATVKVILGGLTGAELRDLSDLVGEYDRHMTTYQYSDDGAVSTGTSIQRHKTMTAEEIRTLSSEEREALVIHATTPAVKIWMTRHYEGSDAQLYAEAEKQARAVLDGLARQDSCSEGLEAVS</sequence>
<dbReference type="GO" id="GO:0005886">
    <property type="term" value="C:plasma membrane"/>
    <property type="evidence" value="ECO:0007669"/>
    <property type="project" value="UniProtKB-SubCell"/>
</dbReference>
<dbReference type="InterPro" id="IPR027417">
    <property type="entry name" value="P-loop_NTPase"/>
</dbReference>
<evidence type="ECO:0000256" key="3">
    <source>
        <dbReference type="ARBA" id="ARBA00022692"/>
    </source>
</evidence>
<dbReference type="AlphaFoldDB" id="A0A941EBT4"/>
<proteinExistence type="predicted"/>
<dbReference type="Proteomes" id="UP000676325">
    <property type="component" value="Unassembled WGS sequence"/>
</dbReference>
<dbReference type="RefSeq" id="WP_212518700.1">
    <property type="nucleotide sequence ID" value="NZ_JAGSOH010000037.1"/>
</dbReference>
<keyword evidence="2" id="KW-1003">Cell membrane</keyword>
<dbReference type="PANTHER" id="PTHR37937">
    <property type="entry name" value="CONJUGATIVE TRANSFER: DNA TRANSPORT"/>
    <property type="match status" value="1"/>
</dbReference>
<dbReference type="InterPro" id="IPR032689">
    <property type="entry name" value="TraG-D_C"/>
</dbReference>
<evidence type="ECO:0000256" key="1">
    <source>
        <dbReference type="ARBA" id="ARBA00004651"/>
    </source>
</evidence>
<feature type="domain" description="TraD/TraG TraM recognition site" evidence="7">
    <location>
        <begin position="435"/>
        <end position="552"/>
    </location>
</feature>
<evidence type="ECO:0000313" key="9">
    <source>
        <dbReference type="Proteomes" id="UP000676325"/>
    </source>
</evidence>
<dbReference type="EMBL" id="JAGSOH010000037">
    <property type="protein sequence ID" value="MBR7827557.1"/>
    <property type="molecule type" value="Genomic_DNA"/>
</dbReference>
<accession>A0A941EBT4</accession>
<keyword evidence="5 6" id="KW-0472">Membrane</keyword>
<evidence type="ECO:0000256" key="6">
    <source>
        <dbReference type="SAM" id="Phobius"/>
    </source>
</evidence>
<dbReference type="InterPro" id="IPR051539">
    <property type="entry name" value="T4SS-coupling_protein"/>
</dbReference>
<evidence type="ECO:0000256" key="5">
    <source>
        <dbReference type="ARBA" id="ARBA00023136"/>
    </source>
</evidence>
<evidence type="ECO:0000313" key="8">
    <source>
        <dbReference type="EMBL" id="MBR7827557.1"/>
    </source>
</evidence>
<keyword evidence="4 6" id="KW-1133">Transmembrane helix</keyword>
<gene>
    <name evidence="8" type="ORF">KDK95_14660</name>
</gene>
<evidence type="ECO:0000259" key="7">
    <source>
        <dbReference type="Pfam" id="PF12696"/>
    </source>
</evidence>
<name>A0A941EBT4_9ACTN</name>
<dbReference type="CDD" id="cd01127">
    <property type="entry name" value="TrwB_TraG_TraD_VirD4"/>
    <property type="match status" value="1"/>
</dbReference>
<feature type="transmembrane region" description="Helical" evidence="6">
    <location>
        <begin position="21"/>
        <end position="40"/>
    </location>
</feature>
<keyword evidence="3 6" id="KW-0812">Transmembrane</keyword>
<dbReference type="SUPFAM" id="SSF52540">
    <property type="entry name" value="P-loop containing nucleoside triphosphate hydrolases"/>
    <property type="match status" value="1"/>
</dbReference>
<protein>
    <submittedName>
        <fullName evidence="8">TraM recognition domain-containing protein</fullName>
    </submittedName>
</protein>